<feature type="compositionally biased region" description="Basic and acidic residues" evidence="1">
    <location>
        <begin position="105"/>
        <end position="116"/>
    </location>
</feature>
<gene>
    <name evidence="2" type="ORF">SAMN02745217_01667</name>
</gene>
<evidence type="ECO:0000256" key="1">
    <source>
        <dbReference type="SAM" id="MobiDB-lite"/>
    </source>
</evidence>
<dbReference type="RefSeq" id="WP_073588362.1">
    <property type="nucleotide sequence ID" value="NZ_FRFD01000004.1"/>
</dbReference>
<dbReference type="Proteomes" id="UP000184612">
    <property type="component" value="Unassembled WGS sequence"/>
</dbReference>
<feature type="compositionally biased region" description="Polar residues" evidence="1">
    <location>
        <begin position="45"/>
        <end position="58"/>
    </location>
</feature>
<evidence type="ECO:0000313" key="2">
    <source>
        <dbReference type="EMBL" id="SHO47826.1"/>
    </source>
</evidence>
<protein>
    <submittedName>
        <fullName evidence="2">Uncharacterized protein</fullName>
    </submittedName>
</protein>
<accession>A0A1M7Y5J9</accession>
<evidence type="ECO:0000313" key="3">
    <source>
        <dbReference type="Proteomes" id="UP000184612"/>
    </source>
</evidence>
<feature type="compositionally biased region" description="Acidic residues" evidence="1">
    <location>
        <begin position="198"/>
        <end position="209"/>
    </location>
</feature>
<dbReference type="OrthoDB" id="2068513at2"/>
<feature type="compositionally biased region" description="Gly residues" evidence="1">
    <location>
        <begin position="95"/>
        <end position="104"/>
    </location>
</feature>
<organism evidence="2 3">
    <name type="scientific">Anaerocolumna xylanovorans DSM 12503</name>
    <dbReference type="NCBI Taxonomy" id="1121345"/>
    <lineage>
        <taxon>Bacteria</taxon>
        <taxon>Bacillati</taxon>
        <taxon>Bacillota</taxon>
        <taxon>Clostridia</taxon>
        <taxon>Lachnospirales</taxon>
        <taxon>Lachnospiraceae</taxon>
        <taxon>Anaerocolumna</taxon>
    </lineage>
</organism>
<dbReference type="STRING" id="1121345.SAMN02745217_01667"/>
<sequence>MSTINAKDSSRPTDNRGLNRYNQNRTDTGGKSDKTGTGRPYVAGSNKNRTMNQTAWSNKEQRDVKLNGVRNNKNTNSVSGGNRDNRGTRPNGNGKPFGYGGGYGFHKDDDYEDGNRKNKYSAGGQRSEVKSKSAPGKEKEPQSDKLETIKRLEKEKKALERRNQELEKEKAKQNKPPMKKKRTGNIDWTKGYAKGLYGDDDEDDYTDYF</sequence>
<proteinExistence type="predicted"/>
<keyword evidence="3" id="KW-1185">Reference proteome</keyword>
<feature type="region of interest" description="Disordered" evidence="1">
    <location>
        <begin position="1"/>
        <end position="209"/>
    </location>
</feature>
<name>A0A1M7Y5J9_9FIRM</name>
<dbReference type="EMBL" id="FRFD01000004">
    <property type="protein sequence ID" value="SHO47826.1"/>
    <property type="molecule type" value="Genomic_DNA"/>
</dbReference>
<reference evidence="2 3" key="1">
    <citation type="submission" date="2016-12" db="EMBL/GenBank/DDBJ databases">
        <authorList>
            <person name="Song W.-J."/>
            <person name="Kurnit D.M."/>
        </authorList>
    </citation>
    <scope>NUCLEOTIDE SEQUENCE [LARGE SCALE GENOMIC DNA]</scope>
    <source>
        <strain evidence="2 3">DSM 12503</strain>
    </source>
</reference>
<feature type="compositionally biased region" description="Polar residues" evidence="1">
    <location>
        <begin position="69"/>
        <end position="82"/>
    </location>
</feature>
<feature type="compositionally biased region" description="Basic and acidic residues" evidence="1">
    <location>
        <begin position="127"/>
        <end position="172"/>
    </location>
</feature>
<dbReference type="AlphaFoldDB" id="A0A1M7Y5J9"/>